<evidence type="ECO:0000256" key="1">
    <source>
        <dbReference type="SAM" id="SignalP"/>
    </source>
</evidence>
<gene>
    <name evidence="2" type="ORF">DUPY_31200</name>
</gene>
<keyword evidence="1" id="KW-0732">Signal</keyword>
<reference evidence="3" key="1">
    <citation type="journal article" date="2016" name="Front. Microbiol.">
        <title>Molecular Keys to the Janthinobacterium and Duganella spp. Interaction with the Plant Pathogen Fusarium graminearum.</title>
        <authorList>
            <person name="Haack F.S."/>
            <person name="Poehlein A."/>
            <person name="Kroger C."/>
            <person name="Voigt C.A."/>
            <person name="Piepenbring M."/>
            <person name="Bode H.B."/>
            <person name="Daniel R."/>
            <person name="Schafer W."/>
            <person name="Streit W.R."/>
        </authorList>
    </citation>
    <scope>NUCLEOTIDE SEQUENCE [LARGE SCALE GENOMIC DNA]</scope>
    <source>
        <strain evidence="3">T54</strain>
    </source>
</reference>
<comment type="caution">
    <text evidence="2">The sequence shown here is derived from an EMBL/GenBank/DDBJ whole genome shotgun (WGS) entry which is preliminary data.</text>
</comment>
<dbReference type="EMBL" id="LROM01000091">
    <property type="protein sequence ID" value="OEZ98441.1"/>
    <property type="molecule type" value="Genomic_DNA"/>
</dbReference>
<sequence length="306" mass="32594">MQRSRAYLSANLLAALLSTACLTAHAGKLQVVDESYSSDFALYLEETLPAPLQAALVQRGLAVWGRTEAYELGGHGYCIGSVGITTATTDGRQPRAPLEHITRFVQEVADDQWQETVCRATAMRAAVEAMGETELAQLVDNLDQTLPGGGTRAVEAADPKVIEISGSGVGAKARAALSDALSAYQIGKLFDYRQITTYVDTEIFELDNGDSACYARVGLTARAPQGRQSRLPAYSTDTMFVAAPGDDEACQRDAVLDAVGKHFSQPWTTDGIFAGLEKTREDGLALPDLAKVAEQHAAQAEPAAAK</sequence>
<keyword evidence="3" id="KW-1185">Reference proteome</keyword>
<evidence type="ECO:0000313" key="2">
    <source>
        <dbReference type="EMBL" id="OEZ98441.1"/>
    </source>
</evidence>
<proteinExistence type="predicted"/>
<feature type="signal peptide" evidence="1">
    <location>
        <begin position="1"/>
        <end position="26"/>
    </location>
</feature>
<protein>
    <recommendedName>
        <fullName evidence="4">Lipoprotein</fullName>
    </recommendedName>
</protein>
<name>A0A1E7WIF8_9BURK</name>
<dbReference type="Proteomes" id="UP000175989">
    <property type="component" value="Unassembled WGS sequence"/>
</dbReference>
<accession>A0A1E7WIF8</accession>
<dbReference type="RefSeq" id="WP_070249319.1">
    <property type="nucleotide sequence ID" value="NZ_LROM01000091.1"/>
</dbReference>
<evidence type="ECO:0008006" key="4">
    <source>
        <dbReference type="Google" id="ProtNLM"/>
    </source>
</evidence>
<dbReference type="AlphaFoldDB" id="A0A1E7WIF8"/>
<evidence type="ECO:0000313" key="3">
    <source>
        <dbReference type="Proteomes" id="UP000175989"/>
    </source>
</evidence>
<dbReference type="PROSITE" id="PS51257">
    <property type="entry name" value="PROKAR_LIPOPROTEIN"/>
    <property type="match status" value="1"/>
</dbReference>
<feature type="chain" id="PRO_5009207093" description="Lipoprotein" evidence="1">
    <location>
        <begin position="27"/>
        <end position="306"/>
    </location>
</feature>
<organism evidence="2 3">
    <name type="scientific">Duganella phyllosphaerae</name>
    <dbReference type="NCBI Taxonomy" id="762836"/>
    <lineage>
        <taxon>Bacteria</taxon>
        <taxon>Pseudomonadati</taxon>
        <taxon>Pseudomonadota</taxon>
        <taxon>Betaproteobacteria</taxon>
        <taxon>Burkholderiales</taxon>
        <taxon>Oxalobacteraceae</taxon>
        <taxon>Telluria group</taxon>
        <taxon>Duganella</taxon>
    </lineage>
</organism>